<keyword evidence="1" id="KW-0812">Transmembrane</keyword>
<accession>A0A089ZUR4</accession>
<keyword evidence="1" id="KW-0472">Membrane</keyword>
<dbReference type="RefSeq" id="WP_048084544.1">
    <property type="nucleotide sequence ID" value="NZ_CP006933.1"/>
</dbReference>
<keyword evidence="1" id="KW-1133">Transmembrane helix</keyword>
<feature type="transmembrane region" description="Helical" evidence="1">
    <location>
        <begin position="7"/>
        <end position="27"/>
    </location>
</feature>
<name>A0A089ZUR4_METFO</name>
<evidence type="ECO:0000256" key="1">
    <source>
        <dbReference type="SAM" id="Phobius"/>
    </source>
</evidence>
<evidence type="ECO:0000313" key="2">
    <source>
        <dbReference type="EMBL" id="AIS31139.1"/>
    </source>
</evidence>
<protein>
    <submittedName>
        <fullName evidence="2">Uncharacterized protein</fullName>
    </submittedName>
</protein>
<reference evidence="2 3" key="1">
    <citation type="submission" date="2013-12" db="EMBL/GenBank/DDBJ databases">
        <title>The complete genome sequence of Methanobacterium sp. BRM9.</title>
        <authorList>
            <consortium name="Pastoral Greenhouse Gas Research Consortium"/>
            <person name="Kelly W.J."/>
            <person name="Leahy S.C."/>
            <person name="Perry R."/>
            <person name="Li D."/>
            <person name="Altermann E."/>
            <person name="Lambie S.C."/>
            <person name="Attwood G.T."/>
        </authorList>
    </citation>
    <scope>NUCLEOTIDE SEQUENCE [LARGE SCALE GENOMIC DNA]</scope>
    <source>
        <strain evidence="2 3">BRM9</strain>
    </source>
</reference>
<dbReference type="Proteomes" id="UP000029661">
    <property type="component" value="Chromosome"/>
</dbReference>
<gene>
    <name evidence="2" type="ORF">BRM9_0312</name>
</gene>
<dbReference type="KEGG" id="mfc:BRM9_0312"/>
<evidence type="ECO:0000313" key="3">
    <source>
        <dbReference type="Proteomes" id="UP000029661"/>
    </source>
</evidence>
<organism evidence="2 3">
    <name type="scientific">Methanobacterium formicicum</name>
    <dbReference type="NCBI Taxonomy" id="2162"/>
    <lineage>
        <taxon>Archaea</taxon>
        <taxon>Methanobacteriati</taxon>
        <taxon>Methanobacteriota</taxon>
        <taxon>Methanomada group</taxon>
        <taxon>Methanobacteria</taxon>
        <taxon>Methanobacteriales</taxon>
        <taxon>Methanobacteriaceae</taxon>
        <taxon>Methanobacterium</taxon>
    </lineage>
</organism>
<sequence>MQRNTYILIGVVILIFVAAAGVSYLLFQPAVNNSPNVTNNTTTTVVNQGTTTQQNQTTTSGYISSAQAKSIASNYLNSKSDYKGLGAGTPSLKGSVYYVPMVVTLEGQHSVGTVLGDVLVDAKTGKVLGTETVDITTDEKVRNPP</sequence>
<dbReference type="OrthoDB" id="386301at2157"/>
<dbReference type="GeneID" id="24791460"/>
<dbReference type="EMBL" id="CP006933">
    <property type="protein sequence ID" value="AIS31139.1"/>
    <property type="molecule type" value="Genomic_DNA"/>
</dbReference>
<dbReference type="AlphaFoldDB" id="A0A089ZUR4"/>
<proteinExistence type="predicted"/>